<sequence>MAGAMLEVSIDESAVGKAFDELIERLGNLTTPLNDIAEYLHQSTDDRFRQQIAPDGSPWAPLAASTLARKKSTRILREKGTLQDTMRHNVSNNELAFGTDRPYGAIHQFGGKIEQAPRSQQAYFRQGKDGTVGNRFVKKSKSNFAQWVTRGASTTQMPARPYLGLSSEDETEILGIVGDYLKEGFSG</sequence>
<dbReference type="Pfam" id="PF05069">
    <property type="entry name" value="Phage_tail_S"/>
    <property type="match status" value="1"/>
</dbReference>
<dbReference type="Proteomes" id="UP000466863">
    <property type="component" value="Unassembled WGS sequence"/>
</dbReference>
<proteinExistence type="predicted"/>
<dbReference type="InterPro" id="IPR006522">
    <property type="entry name" value="Phage_virion_morphogenesis"/>
</dbReference>
<comment type="caution">
    <text evidence="1">The sequence shown here is derived from an EMBL/GenBank/DDBJ whole genome shotgun (WGS) entry which is preliminary data.</text>
</comment>
<protein>
    <submittedName>
        <fullName evidence="1">Phage virion morphogenesis protein</fullName>
    </submittedName>
</protein>
<organism evidence="1 2">
    <name type="scientific">Pseudomonas helleri</name>
    <dbReference type="NCBI Taxonomy" id="1608996"/>
    <lineage>
        <taxon>Bacteria</taxon>
        <taxon>Pseudomonadati</taxon>
        <taxon>Pseudomonadota</taxon>
        <taxon>Gammaproteobacteria</taxon>
        <taxon>Pseudomonadales</taxon>
        <taxon>Pseudomonadaceae</taxon>
        <taxon>Pseudomonas</taxon>
    </lineage>
</organism>
<gene>
    <name evidence="1" type="ORF">GHO28_01295</name>
</gene>
<dbReference type="EMBL" id="WIVV01000003">
    <property type="protein sequence ID" value="MQU41144.1"/>
    <property type="molecule type" value="Genomic_DNA"/>
</dbReference>
<reference evidence="1 2" key="1">
    <citation type="submission" date="2019-10" db="EMBL/GenBank/DDBJ databases">
        <title>Evaluation of single-gene subtyping targets for Pseudomonas.</title>
        <authorList>
            <person name="Reichler S.J."/>
            <person name="Orsi R.H."/>
            <person name="Wiedmann M."/>
            <person name="Martin N.H."/>
            <person name="Murphy S.I."/>
        </authorList>
    </citation>
    <scope>NUCLEOTIDE SEQUENCE [LARGE SCALE GENOMIC DNA]</scope>
    <source>
        <strain evidence="1 2">FSL R10-1876</strain>
    </source>
</reference>
<accession>A0A6I1WEL8</accession>
<name>A0A6I1WEL8_9PSED</name>
<dbReference type="RefSeq" id="WP_153355337.1">
    <property type="nucleotide sequence ID" value="NZ_WIVV01000003.1"/>
</dbReference>
<evidence type="ECO:0000313" key="2">
    <source>
        <dbReference type="Proteomes" id="UP000466863"/>
    </source>
</evidence>
<dbReference type="NCBIfam" id="TIGR01635">
    <property type="entry name" value="tail_comp_S"/>
    <property type="match status" value="1"/>
</dbReference>
<evidence type="ECO:0000313" key="1">
    <source>
        <dbReference type="EMBL" id="MQU41144.1"/>
    </source>
</evidence>
<dbReference type="AlphaFoldDB" id="A0A6I1WEL8"/>